<keyword evidence="8 10" id="KW-0503">Monooxygenase</keyword>
<dbReference type="OrthoDB" id="2789670at2759"/>
<dbReference type="OMA" id="HCQRYAG"/>
<dbReference type="InterPro" id="IPR001128">
    <property type="entry name" value="Cyt_P450"/>
</dbReference>
<gene>
    <name evidence="13" type="ORF">CONPUDRAFT_156234</name>
</gene>
<feature type="signal peptide" evidence="12">
    <location>
        <begin position="1"/>
        <end position="26"/>
    </location>
</feature>
<sequence length="532" mass="58926">MLSSSSIYALLLTLVGVVSYKHIASSQRIPLPPGPPAHWFYGTKTFPGKYRSQTFAQWTEEYGPVFSLRRGKNVFIIIGRYQAALDILEKEGAALADRPRLIAASEILSGGNRLLTMRAGERVNRFRKALHALVQPKVAASYESIQTQHAHNFILDILADPSRHQFHAQRYAASVIMSITYGKRTPTSYTDPEVIAIRQCITRMGKTTVPGAYLVDSFPILRYLPGYTSELRRWREEERGLFEGMIHEAKGRIASEQAGPCLAQYLLENQQALKLSNVELAYLAGSMFGAGSDTTAPAISVMIMAAACFTEAQVRVQDELDATIGRHRAPTFSDRHSLPQVSAFVLECLRWRTVTPGGMAHAATRDIIIPQDISGNGSYRIPAGATVVGDIWSISQDPDAYPDSHIFDPQRWIDAHGELCEADPSAKTSKPVPSFTSGNDSQLGETGAQPQPRFFTWGFGRRVCPGREVASRSLYINAALLLWAFHITQIEGKEIDTMAFSDGAIVHPNPFEVKFEPRVSEEEIRRALSETE</sequence>
<dbReference type="PROSITE" id="PS00086">
    <property type="entry name" value="CYTOCHROME_P450"/>
    <property type="match status" value="1"/>
</dbReference>
<dbReference type="GO" id="GO:0005506">
    <property type="term" value="F:iron ion binding"/>
    <property type="evidence" value="ECO:0007669"/>
    <property type="project" value="InterPro"/>
</dbReference>
<dbReference type="Gene3D" id="1.10.630.10">
    <property type="entry name" value="Cytochrome P450"/>
    <property type="match status" value="1"/>
</dbReference>
<evidence type="ECO:0000256" key="1">
    <source>
        <dbReference type="ARBA" id="ARBA00001971"/>
    </source>
</evidence>
<dbReference type="InterPro" id="IPR017972">
    <property type="entry name" value="Cyt_P450_CS"/>
</dbReference>
<evidence type="ECO:0000256" key="9">
    <source>
        <dbReference type="PIRSR" id="PIRSR602401-1"/>
    </source>
</evidence>
<evidence type="ECO:0000256" key="8">
    <source>
        <dbReference type="ARBA" id="ARBA00023033"/>
    </source>
</evidence>
<organism evidence="13 14">
    <name type="scientific">Coniophora puteana (strain RWD-64-598)</name>
    <name type="common">Brown rot fungus</name>
    <dbReference type="NCBI Taxonomy" id="741705"/>
    <lineage>
        <taxon>Eukaryota</taxon>
        <taxon>Fungi</taxon>
        <taxon>Dikarya</taxon>
        <taxon>Basidiomycota</taxon>
        <taxon>Agaricomycotina</taxon>
        <taxon>Agaricomycetes</taxon>
        <taxon>Agaricomycetidae</taxon>
        <taxon>Boletales</taxon>
        <taxon>Coniophorineae</taxon>
        <taxon>Coniophoraceae</taxon>
        <taxon>Coniophora</taxon>
    </lineage>
</organism>
<evidence type="ECO:0000256" key="6">
    <source>
        <dbReference type="ARBA" id="ARBA00023002"/>
    </source>
</evidence>
<keyword evidence="4 9" id="KW-0349">Heme</keyword>
<evidence type="ECO:0000256" key="10">
    <source>
        <dbReference type="RuleBase" id="RU000461"/>
    </source>
</evidence>
<evidence type="ECO:0000256" key="4">
    <source>
        <dbReference type="ARBA" id="ARBA00022617"/>
    </source>
</evidence>
<dbReference type="PANTHER" id="PTHR46300:SF1">
    <property type="entry name" value="P450, PUTATIVE (EUROFUNG)-RELATED"/>
    <property type="match status" value="1"/>
</dbReference>
<evidence type="ECO:0000256" key="3">
    <source>
        <dbReference type="ARBA" id="ARBA00010617"/>
    </source>
</evidence>
<dbReference type="Pfam" id="PF00067">
    <property type="entry name" value="p450"/>
    <property type="match status" value="1"/>
</dbReference>
<dbReference type="EMBL" id="JH711582">
    <property type="protein sequence ID" value="EIW78234.1"/>
    <property type="molecule type" value="Genomic_DNA"/>
</dbReference>
<comment type="pathway">
    <text evidence="2">Secondary metabolite biosynthesis.</text>
</comment>
<dbReference type="CDD" id="cd11065">
    <property type="entry name" value="CYP64-like"/>
    <property type="match status" value="1"/>
</dbReference>
<proteinExistence type="inferred from homology"/>
<evidence type="ECO:0000256" key="2">
    <source>
        <dbReference type="ARBA" id="ARBA00005179"/>
    </source>
</evidence>
<dbReference type="GO" id="GO:0020037">
    <property type="term" value="F:heme binding"/>
    <property type="evidence" value="ECO:0007669"/>
    <property type="project" value="InterPro"/>
</dbReference>
<comment type="similarity">
    <text evidence="3 10">Belongs to the cytochrome P450 family.</text>
</comment>
<evidence type="ECO:0000256" key="12">
    <source>
        <dbReference type="SAM" id="SignalP"/>
    </source>
</evidence>
<dbReference type="GO" id="GO:0016705">
    <property type="term" value="F:oxidoreductase activity, acting on paired donors, with incorporation or reduction of molecular oxygen"/>
    <property type="evidence" value="ECO:0007669"/>
    <property type="project" value="InterPro"/>
</dbReference>
<keyword evidence="5 9" id="KW-0479">Metal-binding</keyword>
<dbReference type="KEGG" id="cput:CONPUDRAFT_156234"/>
<dbReference type="InterPro" id="IPR002401">
    <property type="entry name" value="Cyt_P450_E_grp-I"/>
</dbReference>
<name>A0A5M3MHH6_CONPW</name>
<feature type="binding site" description="axial binding residue" evidence="9">
    <location>
        <position position="464"/>
    </location>
    <ligand>
        <name>heme</name>
        <dbReference type="ChEBI" id="CHEBI:30413"/>
    </ligand>
    <ligandPart>
        <name>Fe</name>
        <dbReference type="ChEBI" id="CHEBI:18248"/>
    </ligandPart>
</feature>
<feature type="compositionally biased region" description="Polar residues" evidence="11">
    <location>
        <begin position="434"/>
        <end position="444"/>
    </location>
</feature>
<accession>A0A5M3MHH6</accession>
<dbReference type="SUPFAM" id="SSF48264">
    <property type="entry name" value="Cytochrome P450"/>
    <property type="match status" value="1"/>
</dbReference>
<dbReference type="GeneID" id="19203546"/>
<keyword evidence="7 9" id="KW-0408">Iron</keyword>
<protein>
    <submittedName>
        <fullName evidence="13">Cytochrome P450</fullName>
    </submittedName>
</protein>
<keyword evidence="6 10" id="KW-0560">Oxidoreductase</keyword>
<dbReference type="GO" id="GO:0004497">
    <property type="term" value="F:monooxygenase activity"/>
    <property type="evidence" value="ECO:0007669"/>
    <property type="project" value="UniProtKB-KW"/>
</dbReference>
<keyword evidence="14" id="KW-1185">Reference proteome</keyword>
<comment type="caution">
    <text evidence="13">The sequence shown here is derived from an EMBL/GenBank/DDBJ whole genome shotgun (WGS) entry which is preliminary data.</text>
</comment>
<dbReference type="AlphaFoldDB" id="A0A5M3MHH6"/>
<dbReference type="PANTHER" id="PTHR46300">
    <property type="entry name" value="P450, PUTATIVE (EUROFUNG)-RELATED-RELATED"/>
    <property type="match status" value="1"/>
</dbReference>
<dbReference type="InterPro" id="IPR036396">
    <property type="entry name" value="Cyt_P450_sf"/>
</dbReference>
<feature type="region of interest" description="Disordered" evidence="11">
    <location>
        <begin position="423"/>
        <end position="447"/>
    </location>
</feature>
<evidence type="ECO:0000256" key="11">
    <source>
        <dbReference type="SAM" id="MobiDB-lite"/>
    </source>
</evidence>
<dbReference type="InterPro" id="IPR050364">
    <property type="entry name" value="Cytochrome_P450_fung"/>
</dbReference>
<dbReference type="RefSeq" id="XP_007771307.1">
    <property type="nucleotide sequence ID" value="XM_007773117.1"/>
</dbReference>
<evidence type="ECO:0000313" key="14">
    <source>
        <dbReference type="Proteomes" id="UP000053558"/>
    </source>
</evidence>
<keyword evidence="12" id="KW-0732">Signal</keyword>
<evidence type="ECO:0000313" key="13">
    <source>
        <dbReference type="EMBL" id="EIW78234.1"/>
    </source>
</evidence>
<dbReference type="Proteomes" id="UP000053558">
    <property type="component" value="Unassembled WGS sequence"/>
</dbReference>
<evidence type="ECO:0000256" key="5">
    <source>
        <dbReference type="ARBA" id="ARBA00022723"/>
    </source>
</evidence>
<dbReference type="PRINTS" id="PR00463">
    <property type="entry name" value="EP450I"/>
</dbReference>
<evidence type="ECO:0000256" key="7">
    <source>
        <dbReference type="ARBA" id="ARBA00023004"/>
    </source>
</evidence>
<feature type="chain" id="PRO_5024377054" evidence="12">
    <location>
        <begin position="27"/>
        <end position="532"/>
    </location>
</feature>
<reference evidence="14" key="1">
    <citation type="journal article" date="2012" name="Science">
        <title>The Paleozoic origin of enzymatic lignin decomposition reconstructed from 31 fungal genomes.</title>
        <authorList>
            <person name="Floudas D."/>
            <person name="Binder M."/>
            <person name="Riley R."/>
            <person name="Barry K."/>
            <person name="Blanchette R.A."/>
            <person name="Henrissat B."/>
            <person name="Martinez A.T."/>
            <person name="Otillar R."/>
            <person name="Spatafora J.W."/>
            <person name="Yadav J.S."/>
            <person name="Aerts A."/>
            <person name="Benoit I."/>
            <person name="Boyd A."/>
            <person name="Carlson A."/>
            <person name="Copeland A."/>
            <person name="Coutinho P.M."/>
            <person name="de Vries R.P."/>
            <person name="Ferreira P."/>
            <person name="Findley K."/>
            <person name="Foster B."/>
            <person name="Gaskell J."/>
            <person name="Glotzer D."/>
            <person name="Gorecki P."/>
            <person name="Heitman J."/>
            <person name="Hesse C."/>
            <person name="Hori C."/>
            <person name="Igarashi K."/>
            <person name="Jurgens J.A."/>
            <person name="Kallen N."/>
            <person name="Kersten P."/>
            <person name="Kohler A."/>
            <person name="Kuees U."/>
            <person name="Kumar T.K.A."/>
            <person name="Kuo A."/>
            <person name="LaButti K."/>
            <person name="Larrondo L.F."/>
            <person name="Lindquist E."/>
            <person name="Ling A."/>
            <person name="Lombard V."/>
            <person name="Lucas S."/>
            <person name="Lundell T."/>
            <person name="Martin R."/>
            <person name="McLaughlin D.J."/>
            <person name="Morgenstern I."/>
            <person name="Morin E."/>
            <person name="Murat C."/>
            <person name="Nagy L.G."/>
            <person name="Nolan M."/>
            <person name="Ohm R.A."/>
            <person name="Patyshakuliyeva A."/>
            <person name="Rokas A."/>
            <person name="Ruiz-Duenas F.J."/>
            <person name="Sabat G."/>
            <person name="Salamov A."/>
            <person name="Samejima M."/>
            <person name="Schmutz J."/>
            <person name="Slot J.C."/>
            <person name="St John F."/>
            <person name="Stenlid J."/>
            <person name="Sun H."/>
            <person name="Sun S."/>
            <person name="Syed K."/>
            <person name="Tsang A."/>
            <person name="Wiebenga A."/>
            <person name="Young D."/>
            <person name="Pisabarro A."/>
            <person name="Eastwood D.C."/>
            <person name="Martin F."/>
            <person name="Cullen D."/>
            <person name="Grigoriev I.V."/>
            <person name="Hibbett D.S."/>
        </authorList>
    </citation>
    <scope>NUCLEOTIDE SEQUENCE [LARGE SCALE GENOMIC DNA]</scope>
    <source>
        <strain evidence="14">RWD-64-598 SS2</strain>
    </source>
</reference>
<comment type="cofactor">
    <cofactor evidence="1 9">
        <name>heme</name>
        <dbReference type="ChEBI" id="CHEBI:30413"/>
    </cofactor>
</comment>